<evidence type="ECO:0000313" key="2">
    <source>
        <dbReference type="EMBL" id="KAK9157852.1"/>
    </source>
</evidence>
<evidence type="ECO:0000256" key="1">
    <source>
        <dbReference type="SAM" id="MobiDB-lite"/>
    </source>
</evidence>
<proteinExistence type="predicted"/>
<dbReference type="AlphaFoldDB" id="A0AAP0PVC9"/>
<dbReference type="Proteomes" id="UP001419268">
    <property type="component" value="Unassembled WGS sequence"/>
</dbReference>
<comment type="caution">
    <text evidence="2">The sequence shown here is derived from an EMBL/GenBank/DDBJ whole genome shotgun (WGS) entry which is preliminary data.</text>
</comment>
<reference evidence="2 3" key="1">
    <citation type="submission" date="2024-01" db="EMBL/GenBank/DDBJ databases">
        <title>Genome assemblies of Stephania.</title>
        <authorList>
            <person name="Yang L."/>
        </authorList>
    </citation>
    <scope>NUCLEOTIDE SEQUENCE [LARGE SCALE GENOMIC DNA]</scope>
    <source>
        <strain evidence="2">JXDWG</strain>
        <tissue evidence="2">Leaf</tissue>
    </source>
</reference>
<name>A0AAP0PVC9_9MAGN</name>
<sequence>MWSWRGSGSGGRGDSVAEAAVGRRRRSDCGFGDGGDELETTVRDGFRGCEGLPEAGGVAPVPHALRSESAGERERATLDLDFGGGEVGEASGEELFGAKSPAAQYVNNSK</sequence>
<gene>
    <name evidence="2" type="ORF">Scep_004426</name>
</gene>
<feature type="region of interest" description="Disordered" evidence="1">
    <location>
        <begin position="1"/>
        <end position="38"/>
    </location>
</feature>
<keyword evidence="3" id="KW-1185">Reference proteome</keyword>
<protein>
    <submittedName>
        <fullName evidence="2">Uncharacterized protein</fullName>
    </submittedName>
</protein>
<evidence type="ECO:0000313" key="3">
    <source>
        <dbReference type="Proteomes" id="UP001419268"/>
    </source>
</evidence>
<dbReference type="EMBL" id="JBBNAG010000002">
    <property type="protein sequence ID" value="KAK9157852.1"/>
    <property type="molecule type" value="Genomic_DNA"/>
</dbReference>
<feature type="region of interest" description="Disordered" evidence="1">
    <location>
        <begin position="52"/>
        <end position="73"/>
    </location>
</feature>
<organism evidence="2 3">
    <name type="scientific">Stephania cephalantha</name>
    <dbReference type="NCBI Taxonomy" id="152367"/>
    <lineage>
        <taxon>Eukaryota</taxon>
        <taxon>Viridiplantae</taxon>
        <taxon>Streptophyta</taxon>
        <taxon>Embryophyta</taxon>
        <taxon>Tracheophyta</taxon>
        <taxon>Spermatophyta</taxon>
        <taxon>Magnoliopsida</taxon>
        <taxon>Ranunculales</taxon>
        <taxon>Menispermaceae</taxon>
        <taxon>Menispermoideae</taxon>
        <taxon>Cissampelideae</taxon>
        <taxon>Stephania</taxon>
    </lineage>
</organism>
<accession>A0AAP0PVC9</accession>